<dbReference type="Gene3D" id="2.30.29.30">
    <property type="entry name" value="Pleckstrin-homology domain (PH domain)/Phosphotyrosine-binding domain (PTB)"/>
    <property type="match status" value="1"/>
</dbReference>
<evidence type="ECO:0000313" key="2">
    <source>
        <dbReference type="Proteomes" id="UP000007266"/>
    </source>
</evidence>
<feature type="non-terminal residue" evidence="1">
    <location>
        <position position="1"/>
    </location>
</feature>
<accession>A0A139W8H6</accession>
<dbReference type="InParanoid" id="A0A139W8H6"/>
<dbReference type="STRING" id="7070.A0A139W8H6"/>
<gene>
    <name evidence="1" type="primary">AUGUSTUS-3.0.2_35041</name>
    <name evidence="1" type="ORF">TcasGA2_TC035041</name>
</gene>
<dbReference type="Proteomes" id="UP000007266">
    <property type="component" value="Unassembled WGS sequence"/>
</dbReference>
<organism evidence="1 2">
    <name type="scientific">Tribolium castaneum</name>
    <name type="common">Red flour beetle</name>
    <dbReference type="NCBI Taxonomy" id="7070"/>
    <lineage>
        <taxon>Eukaryota</taxon>
        <taxon>Metazoa</taxon>
        <taxon>Ecdysozoa</taxon>
        <taxon>Arthropoda</taxon>
        <taxon>Hexapoda</taxon>
        <taxon>Insecta</taxon>
        <taxon>Pterygota</taxon>
        <taxon>Neoptera</taxon>
        <taxon>Endopterygota</taxon>
        <taxon>Coleoptera</taxon>
        <taxon>Polyphaga</taxon>
        <taxon>Cucujiformia</taxon>
        <taxon>Tenebrionidae</taxon>
        <taxon>Tenebrionidae incertae sedis</taxon>
        <taxon>Tribolium</taxon>
    </lineage>
</organism>
<reference evidence="1 2" key="2">
    <citation type="journal article" date="2010" name="Nucleic Acids Res.">
        <title>BeetleBase in 2010: revisions to provide comprehensive genomic information for Tribolium castaneum.</title>
        <authorList>
            <person name="Kim H.S."/>
            <person name="Murphy T."/>
            <person name="Xia J."/>
            <person name="Caragea D."/>
            <person name="Park Y."/>
            <person name="Beeman R.W."/>
            <person name="Lorenzen M.D."/>
            <person name="Butcher S."/>
            <person name="Manak J.R."/>
            <person name="Brown S.J."/>
        </authorList>
    </citation>
    <scope>NUCLEOTIDE SEQUENCE [LARGE SCALE GENOMIC DNA]</scope>
    <source>
        <strain evidence="1 2">Georgia GA2</strain>
    </source>
</reference>
<dbReference type="AlphaFoldDB" id="A0A139W8H6"/>
<name>A0A139W8H6_TRICA</name>
<feature type="non-terminal residue" evidence="1">
    <location>
        <position position="189"/>
    </location>
</feature>
<keyword evidence="2" id="KW-1185">Reference proteome</keyword>
<reference evidence="1 2" key="1">
    <citation type="journal article" date="2008" name="Nature">
        <title>The genome of the model beetle and pest Tribolium castaneum.</title>
        <authorList>
            <consortium name="Tribolium Genome Sequencing Consortium"/>
            <person name="Richards S."/>
            <person name="Gibbs R.A."/>
            <person name="Weinstock G.M."/>
            <person name="Brown S.J."/>
            <person name="Denell R."/>
            <person name="Beeman R.W."/>
            <person name="Gibbs R."/>
            <person name="Beeman R.W."/>
            <person name="Brown S.J."/>
            <person name="Bucher G."/>
            <person name="Friedrich M."/>
            <person name="Grimmelikhuijzen C.J."/>
            <person name="Klingler M."/>
            <person name="Lorenzen M."/>
            <person name="Richards S."/>
            <person name="Roth S."/>
            <person name="Schroder R."/>
            <person name="Tautz D."/>
            <person name="Zdobnov E.M."/>
            <person name="Muzny D."/>
            <person name="Gibbs R.A."/>
            <person name="Weinstock G.M."/>
            <person name="Attaway T."/>
            <person name="Bell S."/>
            <person name="Buhay C.J."/>
            <person name="Chandrabose M.N."/>
            <person name="Chavez D."/>
            <person name="Clerk-Blankenburg K.P."/>
            <person name="Cree A."/>
            <person name="Dao M."/>
            <person name="Davis C."/>
            <person name="Chacko J."/>
            <person name="Dinh H."/>
            <person name="Dugan-Rocha S."/>
            <person name="Fowler G."/>
            <person name="Garner T.T."/>
            <person name="Garnes J."/>
            <person name="Gnirke A."/>
            <person name="Hawes A."/>
            <person name="Hernandez J."/>
            <person name="Hines S."/>
            <person name="Holder M."/>
            <person name="Hume J."/>
            <person name="Jhangiani S.N."/>
            <person name="Joshi V."/>
            <person name="Khan Z.M."/>
            <person name="Jackson L."/>
            <person name="Kovar C."/>
            <person name="Kowis A."/>
            <person name="Lee S."/>
            <person name="Lewis L.R."/>
            <person name="Margolis J."/>
            <person name="Morgan M."/>
            <person name="Nazareth L.V."/>
            <person name="Nguyen N."/>
            <person name="Okwuonu G."/>
            <person name="Parker D."/>
            <person name="Richards S."/>
            <person name="Ruiz S.J."/>
            <person name="Santibanez J."/>
            <person name="Savard J."/>
            <person name="Scherer S.E."/>
            <person name="Schneider B."/>
            <person name="Sodergren E."/>
            <person name="Tautz D."/>
            <person name="Vattahil S."/>
            <person name="Villasana D."/>
            <person name="White C.S."/>
            <person name="Wright R."/>
            <person name="Park Y."/>
            <person name="Beeman R.W."/>
            <person name="Lord J."/>
            <person name="Oppert B."/>
            <person name="Lorenzen M."/>
            <person name="Brown S."/>
            <person name="Wang L."/>
            <person name="Savard J."/>
            <person name="Tautz D."/>
            <person name="Richards S."/>
            <person name="Weinstock G."/>
            <person name="Gibbs R.A."/>
            <person name="Liu Y."/>
            <person name="Worley K."/>
            <person name="Weinstock G."/>
            <person name="Elsik C.G."/>
            <person name="Reese J.T."/>
            <person name="Elhaik E."/>
            <person name="Landan G."/>
            <person name="Graur D."/>
            <person name="Arensburger P."/>
            <person name="Atkinson P."/>
            <person name="Beeman R.W."/>
            <person name="Beidler J."/>
            <person name="Brown S.J."/>
            <person name="Demuth J.P."/>
            <person name="Drury D.W."/>
            <person name="Du Y.Z."/>
            <person name="Fujiwara H."/>
            <person name="Lorenzen M."/>
            <person name="Maselli V."/>
            <person name="Osanai M."/>
            <person name="Park Y."/>
            <person name="Robertson H.M."/>
            <person name="Tu Z."/>
            <person name="Wang J.J."/>
            <person name="Wang S."/>
            <person name="Richards S."/>
            <person name="Song H."/>
            <person name="Zhang L."/>
            <person name="Sodergren E."/>
            <person name="Werner D."/>
            <person name="Stanke M."/>
            <person name="Morgenstern B."/>
            <person name="Solovyev V."/>
            <person name="Kosarev P."/>
            <person name="Brown G."/>
            <person name="Chen H.C."/>
            <person name="Ermolaeva O."/>
            <person name="Hlavina W."/>
            <person name="Kapustin Y."/>
            <person name="Kiryutin B."/>
            <person name="Kitts P."/>
            <person name="Maglott D."/>
            <person name="Pruitt K."/>
            <person name="Sapojnikov V."/>
            <person name="Souvorov A."/>
            <person name="Mackey A.J."/>
            <person name="Waterhouse R.M."/>
            <person name="Wyder S."/>
            <person name="Zdobnov E.M."/>
            <person name="Zdobnov E.M."/>
            <person name="Wyder S."/>
            <person name="Kriventseva E.V."/>
            <person name="Kadowaki T."/>
            <person name="Bork P."/>
            <person name="Aranda M."/>
            <person name="Bao R."/>
            <person name="Beermann A."/>
            <person name="Berns N."/>
            <person name="Bolognesi R."/>
            <person name="Bonneton F."/>
            <person name="Bopp D."/>
            <person name="Brown S.J."/>
            <person name="Bucher G."/>
            <person name="Butts T."/>
            <person name="Chaumot A."/>
            <person name="Denell R.E."/>
            <person name="Ferrier D.E."/>
            <person name="Friedrich M."/>
            <person name="Gordon C.M."/>
            <person name="Jindra M."/>
            <person name="Klingler M."/>
            <person name="Lan Q."/>
            <person name="Lattorff H.M."/>
            <person name="Laudet V."/>
            <person name="von Levetsow C."/>
            <person name="Liu Z."/>
            <person name="Lutz R."/>
            <person name="Lynch J.A."/>
            <person name="da Fonseca R.N."/>
            <person name="Posnien N."/>
            <person name="Reuter R."/>
            <person name="Roth S."/>
            <person name="Savard J."/>
            <person name="Schinko J.B."/>
            <person name="Schmitt C."/>
            <person name="Schoppmeier M."/>
            <person name="Schroder R."/>
            <person name="Shippy T.D."/>
            <person name="Simonnet F."/>
            <person name="Marques-Souza H."/>
            <person name="Tautz D."/>
            <person name="Tomoyasu Y."/>
            <person name="Trauner J."/>
            <person name="Van der Zee M."/>
            <person name="Vervoort M."/>
            <person name="Wittkopp N."/>
            <person name="Wimmer E.A."/>
            <person name="Yang X."/>
            <person name="Jones A.K."/>
            <person name="Sattelle D.B."/>
            <person name="Ebert P.R."/>
            <person name="Nelson D."/>
            <person name="Scott J.G."/>
            <person name="Beeman R.W."/>
            <person name="Muthukrishnan S."/>
            <person name="Kramer K.J."/>
            <person name="Arakane Y."/>
            <person name="Beeman R.W."/>
            <person name="Zhu Q."/>
            <person name="Hogenkamp D."/>
            <person name="Dixit R."/>
            <person name="Oppert B."/>
            <person name="Jiang H."/>
            <person name="Zou Z."/>
            <person name="Marshall J."/>
            <person name="Elpidina E."/>
            <person name="Vinokurov K."/>
            <person name="Oppert C."/>
            <person name="Zou Z."/>
            <person name="Evans J."/>
            <person name="Lu Z."/>
            <person name="Zhao P."/>
            <person name="Sumathipala N."/>
            <person name="Altincicek B."/>
            <person name="Vilcinskas A."/>
            <person name="Williams M."/>
            <person name="Hultmark D."/>
            <person name="Hetru C."/>
            <person name="Jiang H."/>
            <person name="Grimmelikhuijzen C.J."/>
            <person name="Hauser F."/>
            <person name="Cazzamali G."/>
            <person name="Williamson M."/>
            <person name="Park Y."/>
            <person name="Li B."/>
            <person name="Tanaka Y."/>
            <person name="Predel R."/>
            <person name="Neupert S."/>
            <person name="Schachtner J."/>
            <person name="Verleyen P."/>
            <person name="Raible F."/>
            <person name="Bork P."/>
            <person name="Friedrich M."/>
            <person name="Walden K.K."/>
            <person name="Robertson H.M."/>
            <person name="Angeli S."/>
            <person name="Foret S."/>
            <person name="Bucher G."/>
            <person name="Schuetz S."/>
            <person name="Maleszka R."/>
            <person name="Wimmer E.A."/>
            <person name="Beeman R.W."/>
            <person name="Lorenzen M."/>
            <person name="Tomoyasu Y."/>
            <person name="Miller S.C."/>
            <person name="Grossmann D."/>
            <person name="Bucher G."/>
        </authorList>
    </citation>
    <scope>NUCLEOTIDE SEQUENCE [LARGE SCALE GENOMIC DNA]</scope>
    <source>
        <strain evidence="1 2">Georgia GA2</strain>
    </source>
</reference>
<protein>
    <submittedName>
        <fullName evidence="1">Oxysterol-binding protein-related protein 6-like protein</fullName>
    </submittedName>
</protein>
<sequence>KGKIHGTVDIGLSVITTKSKRRRIDIDAEEFIYHLKAKSEDAFTSWVQQLTAHRLYRQHILTYGTNVGTLFKPADGLHSIPRTPEIVSRDGSLTRGLQPPSSGGRLSLWLQESLSSLEQFQRDTTNVEQNVTKLSRLLQQIEASAILGTEVVEALSPNIKKDRRKFGLKKKKSSKGGSVDLTIQFSAAN</sequence>
<dbReference type="InterPro" id="IPR011993">
    <property type="entry name" value="PH-like_dom_sf"/>
</dbReference>
<evidence type="ECO:0000313" key="1">
    <source>
        <dbReference type="EMBL" id="KXZ75580.1"/>
    </source>
</evidence>
<proteinExistence type="predicted"/>
<dbReference type="OMA" id="RQSLSQX"/>
<dbReference type="EMBL" id="KQ973314">
    <property type="protein sequence ID" value="KXZ75580.1"/>
    <property type="molecule type" value="Genomic_DNA"/>
</dbReference>